<evidence type="ECO:0000313" key="4">
    <source>
        <dbReference type="EMBL" id="MCC6072587.1"/>
    </source>
</evidence>
<keyword evidence="5" id="KW-1185">Reference proteome</keyword>
<comment type="caution">
    <text evidence="4">The sequence shown here is derived from an EMBL/GenBank/DDBJ whole genome shotgun (WGS) entry which is preliminary data.</text>
</comment>
<dbReference type="Proteomes" id="UP001198701">
    <property type="component" value="Unassembled WGS sequence"/>
</dbReference>
<dbReference type="RefSeq" id="WP_229433573.1">
    <property type="nucleotide sequence ID" value="NZ_JAJHPV010000020.1"/>
</dbReference>
<dbReference type="SUPFAM" id="SSF53955">
    <property type="entry name" value="Lysozyme-like"/>
    <property type="match status" value="1"/>
</dbReference>
<reference evidence="4 5" key="1">
    <citation type="submission" date="2021-11" db="EMBL/GenBank/DDBJ databases">
        <authorList>
            <person name="Huq M.A."/>
        </authorList>
    </citation>
    <scope>NUCLEOTIDE SEQUENCE [LARGE SCALE GENOMIC DNA]</scope>
    <source>
        <strain evidence="4 5">MAHUQ-52</strain>
    </source>
</reference>
<name>A0ABS8IVC2_9BURK</name>
<organism evidence="4 5">
    <name type="scientific">Massilia agrisoli</name>
    <dbReference type="NCBI Taxonomy" id="2892444"/>
    <lineage>
        <taxon>Bacteria</taxon>
        <taxon>Pseudomonadati</taxon>
        <taxon>Pseudomonadota</taxon>
        <taxon>Betaproteobacteria</taxon>
        <taxon>Burkholderiales</taxon>
        <taxon>Oxalobacteraceae</taxon>
        <taxon>Telluria group</taxon>
        <taxon>Massilia</taxon>
    </lineage>
</organism>
<evidence type="ECO:0000256" key="2">
    <source>
        <dbReference type="SAM" id="SignalP"/>
    </source>
</evidence>
<dbReference type="Gene3D" id="1.10.530.10">
    <property type="match status" value="1"/>
</dbReference>
<dbReference type="InterPro" id="IPR031304">
    <property type="entry name" value="SLT_2"/>
</dbReference>
<keyword evidence="2" id="KW-0732">Signal</keyword>
<dbReference type="EMBL" id="JAJHPV010000020">
    <property type="protein sequence ID" value="MCC6072587.1"/>
    <property type="molecule type" value="Genomic_DNA"/>
</dbReference>
<feature type="region of interest" description="Disordered" evidence="1">
    <location>
        <begin position="33"/>
        <end position="57"/>
    </location>
</feature>
<feature type="domain" description="Transglycosylase SLT" evidence="3">
    <location>
        <begin position="92"/>
        <end position="392"/>
    </location>
</feature>
<dbReference type="Gene3D" id="1.10.8.350">
    <property type="entry name" value="Bacterial muramidase"/>
    <property type="match status" value="1"/>
</dbReference>
<dbReference type="NCBIfam" id="TIGR02282">
    <property type="entry name" value="MltB"/>
    <property type="match status" value="1"/>
</dbReference>
<feature type="signal peptide" evidence="2">
    <location>
        <begin position="1"/>
        <end position="29"/>
    </location>
</feature>
<dbReference type="InterPro" id="IPR023346">
    <property type="entry name" value="Lysozyme-like_dom_sf"/>
</dbReference>
<dbReference type="PANTHER" id="PTHR30163:SF9">
    <property type="entry name" value="MEMBRANE-BOUND LYTIC MUREIN TRANSGLYCOSYLASE B"/>
    <property type="match status" value="1"/>
</dbReference>
<evidence type="ECO:0000313" key="5">
    <source>
        <dbReference type="Proteomes" id="UP001198701"/>
    </source>
</evidence>
<dbReference type="InterPro" id="IPR011757">
    <property type="entry name" value="Lytic_transglycosylase_MltB"/>
</dbReference>
<feature type="chain" id="PRO_5046072963" evidence="2">
    <location>
        <begin position="30"/>
        <end position="403"/>
    </location>
</feature>
<evidence type="ECO:0000256" key="1">
    <source>
        <dbReference type="SAM" id="MobiDB-lite"/>
    </source>
</evidence>
<gene>
    <name evidence="4" type="primary">mltB</name>
    <name evidence="4" type="ORF">LMJ30_16755</name>
</gene>
<dbReference type="CDD" id="cd13399">
    <property type="entry name" value="Slt35-like"/>
    <property type="match status" value="1"/>
</dbReference>
<sequence>MKFSQLFVPRRLSSLLLALAVASVPAAYAAPQSKTSKPKAAAAKKAKAKAKKPAARKAAPLTAASKAAREAIKRTSNVNHVGEQVNFREWSAVQQFAGEMVAKHGFEPAWLDGLIGQLHFIDSAVQLVKPAPPGKPKNWAAVRELFIEPVRLNGGVKFWNENAEALARAEARFGVPAEIIVGIIGVETVYGRNTGKFRVLDALTTLAFAYPETPNRVARMAFFRSELENTLLLARQSNADPLSLTGSFAGAVGIPQFMPGSILAHAVDFDGDGKVDLLNSTTDAIGSVANFLQNHGWRRDEQGPLVYSANVSPGNVWEKFINQGLEAKFRQDELEAAGVVSSGSLPQSALFGLVDLQNGAEPTEYWLATNNFFAITQYNRSYFYAMSVIELGKAVRAKRLTSA</sequence>
<dbReference type="InterPro" id="IPR043426">
    <property type="entry name" value="MltB-like"/>
</dbReference>
<dbReference type="Pfam" id="PF13406">
    <property type="entry name" value="SLT_2"/>
    <property type="match status" value="1"/>
</dbReference>
<feature type="compositionally biased region" description="Basic residues" evidence="1">
    <location>
        <begin position="42"/>
        <end position="55"/>
    </location>
</feature>
<evidence type="ECO:0000259" key="3">
    <source>
        <dbReference type="Pfam" id="PF13406"/>
    </source>
</evidence>
<protein>
    <submittedName>
        <fullName evidence="4">Lytic murein transglycosylase B</fullName>
    </submittedName>
</protein>
<proteinExistence type="predicted"/>
<accession>A0ABS8IVC2</accession>
<dbReference type="PANTHER" id="PTHR30163">
    <property type="entry name" value="MEMBRANE-BOUND LYTIC MUREIN TRANSGLYCOSYLASE B"/>
    <property type="match status" value="1"/>
</dbReference>